<feature type="compositionally biased region" description="Pro residues" evidence="1">
    <location>
        <begin position="1440"/>
        <end position="1453"/>
    </location>
</feature>
<evidence type="ECO:0000256" key="1">
    <source>
        <dbReference type="SAM" id="MobiDB-lite"/>
    </source>
</evidence>
<dbReference type="GO" id="GO:0036286">
    <property type="term" value="C:eisosome filament"/>
    <property type="evidence" value="ECO:0007669"/>
    <property type="project" value="TreeGrafter"/>
</dbReference>
<dbReference type="GeneID" id="67032363"/>
<dbReference type="EMBL" id="CP059665">
    <property type="protein sequence ID" value="QRW22497.1"/>
    <property type="molecule type" value="Genomic_DNA"/>
</dbReference>
<dbReference type="GO" id="GO:0006897">
    <property type="term" value="P:endocytosis"/>
    <property type="evidence" value="ECO:0007669"/>
    <property type="project" value="TreeGrafter"/>
</dbReference>
<gene>
    <name evidence="2" type="ORF">RhiXN_10084</name>
</gene>
<feature type="region of interest" description="Disordered" evidence="1">
    <location>
        <begin position="989"/>
        <end position="1025"/>
    </location>
</feature>
<evidence type="ECO:0000313" key="3">
    <source>
        <dbReference type="Proteomes" id="UP000650533"/>
    </source>
</evidence>
<feature type="compositionally biased region" description="Pro residues" evidence="1">
    <location>
        <begin position="1365"/>
        <end position="1388"/>
    </location>
</feature>
<feature type="compositionally biased region" description="Polar residues" evidence="1">
    <location>
        <begin position="1301"/>
        <end position="1320"/>
    </location>
</feature>
<feature type="compositionally biased region" description="Pro residues" evidence="1">
    <location>
        <begin position="1542"/>
        <end position="1552"/>
    </location>
</feature>
<feature type="region of interest" description="Disordered" evidence="1">
    <location>
        <begin position="1180"/>
        <end position="1206"/>
    </location>
</feature>
<feature type="compositionally biased region" description="Basic and acidic residues" evidence="1">
    <location>
        <begin position="990"/>
        <end position="1025"/>
    </location>
</feature>
<dbReference type="RefSeq" id="XP_043182734.1">
    <property type="nucleotide sequence ID" value="XM_043329900.1"/>
</dbReference>
<dbReference type="GO" id="GO:0005886">
    <property type="term" value="C:plasma membrane"/>
    <property type="evidence" value="ECO:0007669"/>
    <property type="project" value="TreeGrafter"/>
</dbReference>
<proteinExistence type="predicted"/>
<feature type="region of interest" description="Disordered" evidence="1">
    <location>
        <begin position="1221"/>
        <end position="1662"/>
    </location>
</feature>
<reference evidence="2" key="1">
    <citation type="submission" date="2020-05" db="EMBL/GenBank/DDBJ databases">
        <title>Evolutionary and genomic comparisons of hybrid uninucleate and nonhybrid Rhizoctonia fungi.</title>
        <authorList>
            <person name="Li C."/>
            <person name="Chen X."/>
        </authorList>
    </citation>
    <scope>NUCLEOTIDE SEQUENCE</scope>
    <source>
        <strain evidence="2">AG-1 IA</strain>
    </source>
</reference>
<dbReference type="PANTHER" id="PTHR31962:SF6">
    <property type="entry name" value="EISOSOME COMPONENT PIL1-DOMAIN-CONTAINING PROTEIN"/>
    <property type="match status" value="1"/>
</dbReference>
<dbReference type="Gene3D" id="1.20.1270.60">
    <property type="entry name" value="Arfaptin homology (AH) domain/BAR domain"/>
    <property type="match status" value="3"/>
</dbReference>
<dbReference type="InterPro" id="IPR027267">
    <property type="entry name" value="AH/BAR_dom_sf"/>
</dbReference>
<dbReference type="Proteomes" id="UP000650533">
    <property type="component" value="Chromosome 8"/>
</dbReference>
<organism evidence="2 3">
    <name type="scientific">Rhizoctonia solani</name>
    <dbReference type="NCBI Taxonomy" id="456999"/>
    <lineage>
        <taxon>Eukaryota</taxon>
        <taxon>Fungi</taxon>
        <taxon>Dikarya</taxon>
        <taxon>Basidiomycota</taxon>
        <taxon>Agaricomycotina</taxon>
        <taxon>Agaricomycetes</taxon>
        <taxon>Cantharellales</taxon>
        <taxon>Ceratobasidiaceae</taxon>
        <taxon>Rhizoctonia</taxon>
    </lineage>
</organism>
<dbReference type="KEGG" id="rsx:RhiXN_10084"/>
<feature type="compositionally biased region" description="Low complexity" evidence="1">
    <location>
        <begin position="1430"/>
        <end position="1439"/>
    </location>
</feature>
<accession>A0A8H8SZC6</accession>
<sequence>MTTPKDAAYVSDTLQYCASIYPWVKSGILAPLQSYFPTRISIPEPPLNHNSFTLVSGYDKVQCQSMNDPLGPSFISPDHGSDQATNFINRMPIEIIGKIFELAITGSSAGLSMRRAIEETRLCLYNIAGVCRGWRAAVLAQTSLWNLIPIICYRGRHRTFITMRSAALAIERAECSNMRLAADLGLFRPAGSPVLEQLFRIKPRIHYVNLRTSGYFNLEEILNPIIEIAGIDAITELSLCFEPSAVFMSERPDSYVLFGHNMDSQLPLFELSLGSVKVLRLKNVIFRAPNASLGILRELRLQDIMFDNSIALMETLKPLSTASRLERLDFIKIEVNDVNSHTPIPDISILLPNLRTLNIEDMSYEATHTVLCCIKPGSYQTVLLFSSILLSQLGINIDSDKQNQCNILEQAIQPHGHSTLVIRTEGNDIESRALHELLHRLPSLTRVQIHTTSLSLALCSTLTQHPDPADLATGFPQFSQIYLNSESIHNIHEWQDSFVQMLSSHPLEEVILGGALRVLASEAFNVTGYVDSEHNYDYVSTRVLFSCRSWLQNGTVKIRKAPIAPELCTLDELFASEMDIWTSIRRLGKDVNKNALILQKWGRASSNEAVSDVMFHSANVLIKFSLALVQFSTHGEIIRNRLQAIRDVTNTPEHASQYKLYAPSPPGSSPDILLKADPAKICYDSPTIIRDLMKQKFAGMEELARKCNVLAYYGNMLTGELPSEEAVSATLAYKGKDRTAEIWHEAIREATQPRLGYLASRQDDEGGSETNNYGSPTPIEFDSSLSSLSSVTQERNRRWAIIDEDIKLVLARAGGAAINARLVSERNNLGSISQESSRSRLSFWPRKVTEVSRAKPQLGSNIAQADPLPLFNTPSSPLRKMFKSRPSGGMLGSVGAKIAHASTITALGNPDLRTLQDLITAEKGVLVGVQRLAGEIGKSAETLKTWGLGEGDDLGDVLSHSTNLLAQFSAALTQYASYEEQIRTQMKSIRSREEDLDEKKRRKRNVDNKADGADKKLAKMSPEHKSRMAQVELLNELKEEGRRLEIDIVNEEAAIGDYKRRATREFLGLKFAGMVELAEKTTIIGDLGKLMIEQIPLYTTPPGQPRPLYTSREKTAELSSEAMRCIGEVRINPPVLPEPTPATTTFQPFNHYNNSGPATPGTDHVNGVTGSTMPRGPNNFNEFGESQYSGPGGSGFSTGSLRIGEDGSRVGNTGAGEFHTLPARTSGFGSGLPPITLGDHGRDDTFSSSIADALSHDPTFSPQHAPTPPPHEPPQSSHQPTAPVGTYAPPPGPPPGAYQPRQLSESYFSNALPDPTQSHSPLMPPHGSPWATTPSAPAYSRPLPVHPLPDAEGQVAGFTHERDISPPPVFHPPAPPAPPVPSTSPPPVSHTIQAPSPPPVLAMPASPVPAPAAPATPPAPPAANQPQPIPYADSLRDLSPSPPPVRDPSPAPAPRLDQHEASNPLVREESHEDIFAMYGSSNRNSAASPPPPPPQPQSPSNKPSLGVISAPTDALPPRTPSPPHIQTQESNYGTPSEYPNPFSSPLPRPPTLPTLSNVSPVTSPTSPGGSGRMISAGAFRRNVSRSDTLDPGSSLPPPVSPLSVRKKGLGGSEDISRGNSPVPASPGAPPIYSAIDGEGTSLGRSTSPPAGGSGGDSKAPQN</sequence>
<feature type="compositionally biased region" description="Low complexity" evidence="1">
    <location>
        <begin position="1553"/>
        <end position="1567"/>
    </location>
</feature>
<dbReference type="Pfam" id="PF13805">
    <property type="entry name" value="Pil1"/>
    <property type="match status" value="1"/>
</dbReference>
<dbReference type="PANTHER" id="PTHR31962">
    <property type="entry name" value="SPHINGOLIPID LONG CHAIN BASE-RESPONSIVE PROTEIN PIL1"/>
    <property type="match status" value="1"/>
</dbReference>
<feature type="compositionally biased region" description="Pro residues" evidence="1">
    <location>
        <begin position="1488"/>
        <end position="1497"/>
    </location>
</feature>
<protein>
    <submittedName>
        <fullName evidence="2">Sphingolipid long chain base-responsive protein LSP1</fullName>
    </submittedName>
</protein>
<dbReference type="InterPro" id="IPR028245">
    <property type="entry name" value="PIL1/LSP1"/>
</dbReference>
<feature type="compositionally biased region" description="Pro residues" evidence="1">
    <location>
        <begin position="1395"/>
        <end position="1429"/>
    </location>
</feature>
<feature type="compositionally biased region" description="Low complexity" evidence="1">
    <location>
        <begin position="1274"/>
        <end position="1287"/>
    </location>
</feature>
<dbReference type="GO" id="GO:0008289">
    <property type="term" value="F:lipid binding"/>
    <property type="evidence" value="ECO:0007669"/>
    <property type="project" value="TreeGrafter"/>
</dbReference>
<feature type="compositionally biased region" description="Pro residues" evidence="1">
    <location>
        <begin position="1288"/>
        <end position="1297"/>
    </location>
</feature>
<feature type="compositionally biased region" description="Polar residues" evidence="1">
    <location>
        <begin position="1524"/>
        <end position="1534"/>
    </location>
</feature>
<feature type="region of interest" description="Disordered" evidence="1">
    <location>
        <begin position="760"/>
        <end position="786"/>
    </location>
</feature>
<dbReference type="GO" id="GO:0070941">
    <property type="term" value="P:eisosome assembly"/>
    <property type="evidence" value="ECO:0007669"/>
    <property type="project" value="TreeGrafter"/>
</dbReference>
<name>A0A8H8SZC6_9AGAM</name>
<feature type="compositionally biased region" description="Basic and acidic residues" evidence="1">
    <location>
        <begin position="1456"/>
        <end position="1474"/>
    </location>
</feature>
<evidence type="ECO:0000313" key="2">
    <source>
        <dbReference type="EMBL" id="QRW22497.1"/>
    </source>
</evidence>